<dbReference type="AlphaFoldDB" id="A0ABD2ASJ3"/>
<reference evidence="1 2" key="1">
    <citation type="journal article" date="2024" name="Ann. Entomol. Soc. Am.">
        <title>Genomic analyses of the southern and eastern yellowjacket wasps (Hymenoptera: Vespidae) reveal evolutionary signatures of social life.</title>
        <authorList>
            <person name="Catto M.A."/>
            <person name="Caine P.B."/>
            <person name="Orr S.E."/>
            <person name="Hunt B.G."/>
            <person name="Goodisman M.A.D."/>
        </authorList>
    </citation>
    <scope>NUCLEOTIDE SEQUENCE [LARGE SCALE GENOMIC DNA]</scope>
    <source>
        <strain evidence="1">232</strain>
        <tissue evidence="1">Head and thorax</tissue>
    </source>
</reference>
<sequence length="72" mass="8230">MSVVIFLQHPVNNLTILRKTNSSNDIDDDRDSNFPMYLLLASDDNQNLMQNLSGLLIYTMKCGKLTSCFMKK</sequence>
<name>A0ABD2ASJ3_VESMC</name>
<proteinExistence type="predicted"/>
<dbReference type="EMBL" id="JAYRBN010000114">
    <property type="protein sequence ID" value="KAL2723584.1"/>
    <property type="molecule type" value="Genomic_DNA"/>
</dbReference>
<organism evidence="1 2">
    <name type="scientific">Vespula maculifrons</name>
    <name type="common">Eastern yellow jacket</name>
    <name type="synonym">Wasp</name>
    <dbReference type="NCBI Taxonomy" id="7453"/>
    <lineage>
        <taxon>Eukaryota</taxon>
        <taxon>Metazoa</taxon>
        <taxon>Ecdysozoa</taxon>
        <taxon>Arthropoda</taxon>
        <taxon>Hexapoda</taxon>
        <taxon>Insecta</taxon>
        <taxon>Pterygota</taxon>
        <taxon>Neoptera</taxon>
        <taxon>Endopterygota</taxon>
        <taxon>Hymenoptera</taxon>
        <taxon>Apocrita</taxon>
        <taxon>Aculeata</taxon>
        <taxon>Vespoidea</taxon>
        <taxon>Vespidae</taxon>
        <taxon>Vespinae</taxon>
        <taxon>Vespula</taxon>
    </lineage>
</organism>
<evidence type="ECO:0000313" key="1">
    <source>
        <dbReference type="EMBL" id="KAL2723584.1"/>
    </source>
</evidence>
<keyword evidence="2" id="KW-1185">Reference proteome</keyword>
<accession>A0ABD2ASJ3</accession>
<evidence type="ECO:0000313" key="2">
    <source>
        <dbReference type="Proteomes" id="UP001607303"/>
    </source>
</evidence>
<dbReference type="Proteomes" id="UP001607303">
    <property type="component" value="Unassembled WGS sequence"/>
</dbReference>
<comment type="caution">
    <text evidence="1">The sequence shown here is derived from an EMBL/GenBank/DDBJ whole genome shotgun (WGS) entry which is preliminary data.</text>
</comment>
<protein>
    <submittedName>
        <fullName evidence="1">Uncharacterized protein</fullName>
    </submittedName>
</protein>
<gene>
    <name evidence="1" type="ORF">V1477_019435</name>
</gene>